<keyword evidence="1" id="KW-0378">Hydrolase</keyword>
<dbReference type="SMART" id="SM00487">
    <property type="entry name" value="DEXDc"/>
    <property type="match status" value="1"/>
</dbReference>
<evidence type="ECO:0000256" key="2">
    <source>
        <dbReference type="PROSITE-ProRule" id="PRU00325"/>
    </source>
</evidence>
<keyword evidence="6" id="KW-0547">Nucleotide-binding</keyword>
<dbReference type="InterPro" id="IPR007527">
    <property type="entry name" value="Znf_SWIM"/>
</dbReference>
<dbReference type="GO" id="GO:0008270">
    <property type="term" value="F:zinc ion binding"/>
    <property type="evidence" value="ECO:0007669"/>
    <property type="project" value="UniProtKB-KW"/>
</dbReference>
<dbReference type="InterPro" id="IPR049730">
    <property type="entry name" value="SNF2/RAD54-like_C"/>
</dbReference>
<dbReference type="PROSITE" id="PS51192">
    <property type="entry name" value="HELICASE_ATP_BIND_1"/>
    <property type="match status" value="1"/>
</dbReference>
<evidence type="ECO:0000259" key="3">
    <source>
        <dbReference type="PROSITE" id="PS50966"/>
    </source>
</evidence>
<feature type="domain" description="Helicase C-terminal" evidence="5">
    <location>
        <begin position="741"/>
        <end position="890"/>
    </location>
</feature>
<organism evidence="6 7">
    <name type="scientific">Candidatus Sulfomarinibacter kjeldsenii</name>
    <dbReference type="NCBI Taxonomy" id="2885994"/>
    <lineage>
        <taxon>Bacteria</taxon>
        <taxon>Pseudomonadati</taxon>
        <taxon>Acidobacteriota</taxon>
        <taxon>Thermoanaerobaculia</taxon>
        <taxon>Thermoanaerobaculales</taxon>
        <taxon>Candidatus Sulfomarinibacteraceae</taxon>
        <taxon>Candidatus Sulfomarinibacter</taxon>
    </lineage>
</organism>
<dbReference type="Pfam" id="PF00176">
    <property type="entry name" value="SNF2-rel_dom"/>
    <property type="match status" value="1"/>
</dbReference>
<dbReference type="InterPro" id="IPR000330">
    <property type="entry name" value="SNF2_N"/>
</dbReference>
<reference evidence="6 7" key="1">
    <citation type="submission" date="2020-08" db="EMBL/GenBank/DDBJ databases">
        <title>Acidobacteriota in marine sediments use diverse sulfur dissimilation pathways.</title>
        <authorList>
            <person name="Wasmund K."/>
        </authorList>
    </citation>
    <scope>NUCLEOTIDE SEQUENCE [LARGE SCALE GENOMIC DNA]</scope>
    <source>
        <strain evidence="6">MAG AM3-A</strain>
    </source>
</reference>
<dbReference type="InterPro" id="IPR001650">
    <property type="entry name" value="Helicase_C-like"/>
</dbReference>
<keyword evidence="2" id="KW-0863">Zinc-finger</keyword>
<dbReference type="SMART" id="SM00490">
    <property type="entry name" value="HELICc"/>
    <property type="match status" value="1"/>
</dbReference>
<dbReference type="EMBL" id="JACXWA010000101">
    <property type="protein sequence ID" value="MBD3870883.1"/>
    <property type="molecule type" value="Genomic_DNA"/>
</dbReference>
<dbReference type="GO" id="GO:0016787">
    <property type="term" value="F:hydrolase activity"/>
    <property type="evidence" value="ECO:0007669"/>
    <property type="project" value="UniProtKB-KW"/>
</dbReference>
<protein>
    <submittedName>
        <fullName evidence="6">DEAD/DEAH box helicase</fullName>
    </submittedName>
</protein>
<evidence type="ECO:0000259" key="4">
    <source>
        <dbReference type="PROSITE" id="PS51192"/>
    </source>
</evidence>
<feature type="domain" description="SWIM-type" evidence="3">
    <location>
        <begin position="65"/>
        <end position="103"/>
    </location>
</feature>
<dbReference type="PANTHER" id="PTHR10799">
    <property type="entry name" value="SNF2/RAD54 HELICASE FAMILY"/>
    <property type="match status" value="1"/>
</dbReference>
<keyword evidence="6" id="KW-0347">Helicase</keyword>
<dbReference type="InterPro" id="IPR027417">
    <property type="entry name" value="P-loop_NTPase"/>
</dbReference>
<feature type="domain" description="Helicase ATP-binding" evidence="4">
    <location>
        <begin position="462"/>
        <end position="619"/>
    </location>
</feature>
<dbReference type="GO" id="GO:0005524">
    <property type="term" value="F:ATP binding"/>
    <property type="evidence" value="ECO:0007669"/>
    <property type="project" value="InterPro"/>
</dbReference>
<gene>
    <name evidence="6" type="ORF">IFJ97_05930</name>
</gene>
<evidence type="ECO:0000313" key="7">
    <source>
        <dbReference type="Proteomes" id="UP000598633"/>
    </source>
</evidence>
<keyword evidence="6" id="KW-0067">ATP-binding</keyword>
<keyword evidence="2" id="KW-0862">Zinc</keyword>
<sequence>MTSDPTPGRKHGSRSGLFEIHTGEVLGKLPRGIAERGYHLYQDHRVAKITWTGEDLESELTSPASTVRISEIGKSTFPSCACSVCGERDMPCFHATATLLQWLDIRATMQRLGPGAMWRANSRHPFISPGRSAAERVDLSHLTGHDLRSALELQLSLQKTGTAIARLEGNDVEIRIALPSGDTRLVFFTASNLPGALPMLRSLPTIRLEGELSDLELSEARLRPVLTSTWDEQGIILEPGYRFGSGQVFTGSDLNGRIHGRWARIGSHLCRLLDPATPLVPFHRQGRRVLKGKEALRFLNLDHPQLRQHSWYLPQGQLATFRQPQLPTPTAFEAEYTPNGKVRVRPRYEAADTQISWPEALVLIESGFTRIGETIVRAPETEFLQELGFKMPKRRRDLGMLGSRVAFIRLVAETGLPVEGPDEELRELAAVLQGHAGQEILSPPGLRSQLRPYQAAGVAWLWSRYLVGVGALLADDMGLGKTHQVMGMLCLLADRDPEAQTLVVCPRGVLEHWHTLLEQFAPGLPVRLFHGPSRSLEGFKGGGIVLTTYDILFRSTEDLIERDWAVAVFDEAQRIKNPRTKAARAARKVPSKFRLALTGTPLENRLLELWSVVDLILPGYLGSEREFRSIHRDPTHHQLHLLRQRLGVLTLRRVKDQVLADLPEKVEDIRYCRLLPEQRAVYRGIHRQRSKEIVELLHDEEADVPYMHIFALLTRLKQVCDHPALVEGSDPGTAGSAKTEIFDEILDEALDGGLQVVVFSQYVKMIKLMSGHLDRRKIKHLVLTGESRDRGRIVRRFNSEQHERVLLASLLAGGVGIDLTGASVVLHYDRWWNPAKENQATDRVHRIGQKRFVQVFKLITRNTVEERIDELIRSKVDLIERVVAPTEDLISSLGRNELLDLLDLEIPKNSG</sequence>
<dbReference type="InterPro" id="IPR014001">
    <property type="entry name" value="Helicase_ATP-bd"/>
</dbReference>
<name>A0A8J6Y4L7_9BACT</name>
<evidence type="ECO:0000313" key="6">
    <source>
        <dbReference type="EMBL" id="MBD3870883.1"/>
    </source>
</evidence>
<keyword evidence="2" id="KW-0479">Metal-binding</keyword>
<dbReference type="CDD" id="cd18793">
    <property type="entry name" value="SF2_C_SNF"/>
    <property type="match status" value="1"/>
</dbReference>
<comment type="caution">
    <text evidence="6">The sequence shown here is derived from an EMBL/GenBank/DDBJ whole genome shotgun (WGS) entry which is preliminary data.</text>
</comment>
<dbReference type="SUPFAM" id="SSF52540">
    <property type="entry name" value="P-loop containing nucleoside triphosphate hydrolases"/>
    <property type="match status" value="2"/>
</dbReference>
<dbReference type="Pfam" id="PF00271">
    <property type="entry name" value="Helicase_C"/>
    <property type="match status" value="1"/>
</dbReference>
<dbReference type="AlphaFoldDB" id="A0A8J6Y4L7"/>
<dbReference type="PROSITE" id="PS51194">
    <property type="entry name" value="HELICASE_CTER"/>
    <property type="match status" value="1"/>
</dbReference>
<dbReference type="InterPro" id="IPR038718">
    <property type="entry name" value="SNF2-like_sf"/>
</dbReference>
<evidence type="ECO:0000259" key="5">
    <source>
        <dbReference type="PROSITE" id="PS51194"/>
    </source>
</evidence>
<accession>A0A8J6Y4L7</accession>
<dbReference type="PROSITE" id="PS50966">
    <property type="entry name" value="ZF_SWIM"/>
    <property type="match status" value="1"/>
</dbReference>
<evidence type="ECO:0000256" key="1">
    <source>
        <dbReference type="ARBA" id="ARBA00022801"/>
    </source>
</evidence>
<dbReference type="Gene3D" id="3.40.50.10810">
    <property type="entry name" value="Tandem AAA-ATPase domain"/>
    <property type="match status" value="1"/>
</dbReference>
<proteinExistence type="predicted"/>
<dbReference type="Proteomes" id="UP000598633">
    <property type="component" value="Unassembled WGS sequence"/>
</dbReference>
<dbReference type="GO" id="GO:0004386">
    <property type="term" value="F:helicase activity"/>
    <property type="evidence" value="ECO:0007669"/>
    <property type="project" value="UniProtKB-KW"/>
</dbReference>
<dbReference type="Gene3D" id="3.40.50.300">
    <property type="entry name" value="P-loop containing nucleotide triphosphate hydrolases"/>
    <property type="match status" value="1"/>
</dbReference>